<feature type="compositionally biased region" description="Low complexity" evidence="1">
    <location>
        <begin position="92"/>
        <end position="111"/>
    </location>
</feature>
<feature type="compositionally biased region" description="Low complexity" evidence="1">
    <location>
        <begin position="385"/>
        <end position="395"/>
    </location>
</feature>
<sequence>MKVEVNTQNNVGGKLSIGADILNKDDNGIISNTMKYSIPLLLKLREKLGIKSIINDDYVDLMRTLLLEERPNFIETNDTSKHFGGRFSLSGFSSRGSRNSSRNRLSHGSSSKRSIVKVEDDDIWDMPCTSSADITLGDIREAESRMKAEDLTLDQYVEKHKGSLEKKSIQNKEITNNNKNSDSNSNISGPPINSLSNINAKDNTNTNVINNDTNIFKQPNNFIGSFTSLNDTSTGTKSSYISETFLKGPANLSLFDVNTPLFDDDTNDNDVRLPLGSNPNNITVNTNNIANPGVFSWSNRSSSVQCNNILNVSTSFPALSKIGNVPITIKQAIDNSSIQEPNILQRLQTSVVTKQSDVKHSFTDPRLQHGVVDLTYQQSLSSITNNNRRSSFSTNQVQNSTNLNRSSIPPSFTEYPPLSSASIPPHSINQMQYNRQNTIKTNDAGRLLMSIIGAGSFYNNNSNNQNQNNHYYYQSNNGNR</sequence>
<dbReference type="OMA" id="NFWDSEL"/>
<feature type="region of interest" description="Disordered" evidence="1">
    <location>
        <begin position="167"/>
        <end position="199"/>
    </location>
</feature>
<gene>
    <name evidence="2" type="ORF">CMU_031750</name>
</gene>
<reference evidence="2" key="1">
    <citation type="submission" date="2008-06" db="EMBL/GenBank/DDBJ databases">
        <authorList>
            <person name="Lorenzi H."/>
            <person name="Inman J."/>
            <person name="Miller J."/>
            <person name="Schobel S."/>
            <person name="Amedeo P."/>
            <person name="Caler E.V."/>
            <person name="da Silva J."/>
        </authorList>
    </citation>
    <scope>NUCLEOTIDE SEQUENCE [LARGE SCALE GENOMIC DNA]</scope>
    <source>
        <strain evidence="2">RN66</strain>
    </source>
</reference>
<protein>
    <submittedName>
        <fullName evidence="2">Uncharacterized protein</fullName>
    </submittedName>
</protein>
<feature type="compositionally biased region" description="Polar residues" evidence="1">
    <location>
        <begin position="396"/>
        <end position="410"/>
    </location>
</feature>
<evidence type="ECO:0000313" key="2">
    <source>
        <dbReference type="EMBL" id="EEA08034.1"/>
    </source>
</evidence>
<proteinExistence type="predicted"/>
<evidence type="ECO:0000313" key="3">
    <source>
        <dbReference type="Proteomes" id="UP000001460"/>
    </source>
</evidence>
<dbReference type="AlphaFoldDB" id="B6AIJ3"/>
<name>B6AIJ3_CRYMR</name>
<keyword evidence="3" id="KW-1185">Reference proteome</keyword>
<dbReference type="RefSeq" id="XP_002142383.1">
    <property type="nucleotide sequence ID" value="XM_002142347.1"/>
</dbReference>
<dbReference type="VEuPathDB" id="CryptoDB:CMU_031750"/>
<feature type="region of interest" description="Disordered" evidence="1">
    <location>
        <begin position="385"/>
        <end position="426"/>
    </location>
</feature>
<feature type="compositionally biased region" description="Low complexity" evidence="1">
    <location>
        <begin position="176"/>
        <end position="199"/>
    </location>
</feature>
<evidence type="ECO:0000256" key="1">
    <source>
        <dbReference type="SAM" id="MobiDB-lite"/>
    </source>
</evidence>
<dbReference type="OrthoDB" id="343841at2759"/>
<accession>B6AIJ3</accession>
<organism evidence="2 3">
    <name type="scientific">Cryptosporidium muris (strain RN66)</name>
    <dbReference type="NCBI Taxonomy" id="441375"/>
    <lineage>
        <taxon>Eukaryota</taxon>
        <taxon>Sar</taxon>
        <taxon>Alveolata</taxon>
        <taxon>Apicomplexa</taxon>
        <taxon>Conoidasida</taxon>
        <taxon>Coccidia</taxon>
        <taxon>Eucoccidiorida</taxon>
        <taxon>Eimeriorina</taxon>
        <taxon>Cryptosporidiidae</taxon>
        <taxon>Cryptosporidium</taxon>
    </lineage>
</organism>
<dbReference type="EMBL" id="DS989736">
    <property type="protein sequence ID" value="EEA08034.1"/>
    <property type="molecule type" value="Genomic_DNA"/>
</dbReference>
<dbReference type="Proteomes" id="UP000001460">
    <property type="component" value="Unassembled WGS sequence"/>
</dbReference>
<dbReference type="GeneID" id="6997526"/>
<feature type="region of interest" description="Disordered" evidence="1">
    <location>
        <begin position="459"/>
        <end position="480"/>
    </location>
</feature>
<feature type="region of interest" description="Disordered" evidence="1">
    <location>
        <begin position="92"/>
        <end position="112"/>
    </location>
</feature>